<name>A0ABV0Q5I4_9TELE</name>
<sequence>MSAIEQMLPALIHLLQHDDLEVLADACWAVSYLTDGSNDRIEVVVRTGLIPRLVKLLGFQELPVVVRIKECCRHRSAREAGPTPEAPHFSRGGAERSPGQSQRLSLKM</sequence>
<keyword evidence="7" id="KW-1185">Reference proteome</keyword>
<evidence type="ECO:0000313" key="6">
    <source>
        <dbReference type="EMBL" id="MEQ2191019.1"/>
    </source>
</evidence>
<feature type="region of interest" description="Disordered" evidence="5">
    <location>
        <begin position="75"/>
        <end position="108"/>
    </location>
</feature>
<evidence type="ECO:0000256" key="1">
    <source>
        <dbReference type="ARBA" id="ARBA00010394"/>
    </source>
</evidence>
<accession>A0ABV0Q5I4</accession>
<reference evidence="6 7" key="1">
    <citation type="submission" date="2021-06" db="EMBL/GenBank/DDBJ databases">
        <authorList>
            <person name="Palmer J.M."/>
        </authorList>
    </citation>
    <scope>NUCLEOTIDE SEQUENCE [LARGE SCALE GENOMIC DNA]</scope>
    <source>
        <strain evidence="6 7">XC_2019</strain>
        <tissue evidence="6">Muscle</tissue>
    </source>
</reference>
<dbReference type="PANTHER" id="PTHR23316">
    <property type="entry name" value="IMPORTIN ALPHA"/>
    <property type="match status" value="1"/>
</dbReference>
<feature type="repeat" description="ARM" evidence="4">
    <location>
        <begin position="6"/>
        <end position="48"/>
    </location>
</feature>
<dbReference type="InterPro" id="IPR016024">
    <property type="entry name" value="ARM-type_fold"/>
</dbReference>
<proteinExistence type="inferred from homology"/>
<dbReference type="Gene3D" id="1.25.10.10">
    <property type="entry name" value="Leucine-rich Repeat Variant"/>
    <property type="match status" value="1"/>
</dbReference>
<dbReference type="SUPFAM" id="SSF48371">
    <property type="entry name" value="ARM repeat"/>
    <property type="match status" value="1"/>
</dbReference>
<evidence type="ECO:0000313" key="7">
    <source>
        <dbReference type="Proteomes" id="UP001434883"/>
    </source>
</evidence>
<evidence type="ECO:0000256" key="2">
    <source>
        <dbReference type="ARBA" id="ARBA00022448"/>
    </source>
</evidence>
<dbReference type="PROSITE" id="PS50176">
    <property type="entry name" value="ARM_REPEAT"/>
    <property type="match status" value="1"/>
</dbReference>
<organism evidence="6 7">
    <name type="scientific">Xenoophorus captivus</name>
    <dbReference type="NCBI Taxonomy" id="1517983"/>
    <lineage>
        <taxon>Eukaryota</taxon>
        <taxon>Metazoa</taxon>
        <taxon>Chordata</taxon>
        <taxon>Craniata</taxon>
        <taxon>Vertebrata</taxon>
        <taxon>Euteleostomi</taxon>
        <taxon>Actinopterygii</taxon>
        <taxon>Neopterygii</taxon>
        <taxon>Teleostei</taxon>
        <taxon>Neoteleostei</taxon>
        <taxon>Acanthomorphata</taxon>
        <taxon>Ovalentaria</taxon>
        <taxon>Atherinomorphae</taxon>
        <taxon>Cyprinodontiformes</taxon>
        <taxon>Goodeidae</taxon>
        <taxon>Xenoophorus</taxon>
    </lineage>
</organism>
<dbReference type="InterPro" id="IPR000225">
    <property type="entry name" value="Armadillo"/>
</dbReference>
<keyword evidence="3" id="KW-0653">Protein transport</keyword>
<evidence type="ECO:0000256" key="4">
    <source>
        <dbReference type="PROSITE-ProRule" id="PRU00259"/>
    </source>
</evidence>
<evidence type="ECO:0000256" key="5">
    <source>
        <dbReference type="SAM" id="MobiDB-lite"/>
    </source>
</evidence>
<dbReference type="Pfam" id="PF00514">
    <property type="entry name" value="Arm"/>
    <property type="match status" value="1"/>
</dbReference>
<protein>
    <submittedName>
        <fullName evidence="6">Uncharacterized protein</fullName>
    </submittedName>
</protein>
<keyword evidence="2" id="KW-0813">Transport</keyword>
<dbReference type="EMBL" id="JAHRIN010000389">
    <property type="protein sequence ID" value="MEQ2191019.1"/>
    <property type="molecule type" value="Genomic_DNA"/>
</dbReference>
<dbReference type="InterPro" id="IPR011989">
    <property type="entry name" value="ARM-like"/>
</dbReference>
<gene>
    <name evidence="6" type="ORF">XENOCAPTIV_018613</name>
</gene>
<feature type="compositionally biased region" description="Polar residues" evidence="5">
    <location>
        <begin position="98"/>
        <end position="108"/>
    </location>
</feature>
<comment type="caution">
    <text evidence="6">The sequence shown here is derived from an EMBL/GenBank/DDBJ whole genome shotgun (WGS) entry which is preliminary data.</text>
</comment>
<comment type="similarity">
    <text evidence="1">Belongs to the importin alpha family.</text>
</comment>
<evidence type="ECO:0000256" key="3">
    <source>
        <dbReference type="ARBA" id="ARBA00022927"/>
    </source>
</evidence>
<dbReference type="Proteomes" id="UP001434883">
    <property type="component" value="Unassembled WGS sequence"/>
</dbReference>